<dbReference type="Proteomes" id="UP000029723">
    <property type="component" value="Unassembled WGS sequence"/>
</dbReference>
<comment type="caution">
    <text evidence="1">The sequence shown here is derived from an EMBL/GenBank/DDBJ whole genome shotgun (WGS) entry which is preliminary data.</text>
</comment>
<dbReference type="RefSeq" id="WP_036927826.1">
    <property type="nucleotide sequence ID" value="NZ_JRPQ01000114.1"/>
</dbReference>
<proteinExistence type="predicted"/>
<sequence>MIAKIIQGTDFNGVINYMLNRPDDKAKVLAATGVRSTLANDIAHDFNLQASASSKTKCNKRVVLAERCRRSRSVARGCLHLSARKKQPAIQIKKGRPLSPQD</sequence>
<evidence type="ECO:0000313" key="1">
    <source>
        <dbReference type="EMBL" id="KGI21882.1"/>
    </source>
</evidence>
<gene>
    <name evidence="1" type="ORF">HMPREF9304_07620</name>
</gene>
<accession>A0A098YRK0</accession>
<name>A0A098YRK0_9BACT</name>
<dbReference type="AlphaFoldDB" id="A0A098YRK0"/>
<evidence type="ECO:0000313" key="2">
    <source>
        <dbReference type="Proteomes" id="UP000029723"/>
    </source>
</evidence>
<protein>
    <submittedName>
        <fullName evidence="1">Uncharacterized protein</fullName>
    </submittedName>
</protein>
<reference evidence="1 2" key="1">
    <citation type="submission" date="2014-07" db="EMBL/GenBank/DDBJ databases">
        <authorList>
            <person name="McCorrison J."/>
            <person name="Sanka R."/>
            <person name="Torralba M."/>
            <person name="Gillis M."/>
            <person name="Haft D.H."/>
            <person name="Methe B."/>
            <person name="Sutton G."/>
            <person name="Nelson K.E."/>
        </authorList>
    </citation>
    <scope>NUCLEOTIDE SEQUENCE [LARGE SCALE GENOMIC DNA]</scope>
    <source>
        <strain evidence="1 2">S9-PR14</strain>
    </source>
</reference>
<organism evidence="1 2">
    <name type="scientific">Hoylesella timonensis S9-PR14</name>
    <dbReference type="NCBI Taxonomy" id="1401062"/>
    <lineage>
        <taxon>Bacteria</taxon>
        <taxon>Pseudomonadati</taxon>
        <taxon>Bacteroidota</taxon>
        <taxon>Bacteroidia</taxon>
        <taxon>Bacteroidales</taxon>
        <taxon>Prevotellaceae</taxon>
        <taxon>Hoylesella</taxon>
    </lineage>
</organism>
<dbReference type="EMBL" id="JRPQ01000114">
    <property type="protein sequence ID" value="KGI21882.1"/>
    <property type="molecule type" value="Genomic_DNA"/>
</dbReference>